<keyword evidence="13" id="KW-1185">Reference proteome</keyword>
<evidence type="ECO:0000256" key="6">
    <source>
        <dbReference type="ARBA" id="ARBA00022917"/>
    </source>
</evidence>
<dbReference type="PANTHER" id="PTHR43707:SF1">
    <property type="entry name" value="HISTIDINE--TRNA LIGASE, MITOCHONDRIAL-RELATED"/>
    <property type="match status" value="1"/>
</dbReference>
<dbReference type="Pfam" id="PF03129">
    <property type="entry name" value="HGTP_anticodon"/>
    <property type="match status" value="1"/>
</dbReference>
<dbReference type="GO" id="GO:0005739">
    <property type="term" value="C:mitochondrion"/>
    <property type="evidence" value="ECO:0000318"/>
    <property type="project" value="GO_Central"/>
</dbReference>
<accession>A0A2G2Y1X2</accession>
<dbReference type="SMR" id="A0A2G2Y1X2"/>
<dbReference type="STRING" id="4072.A0A2G2Y1X2"/>
<evidence type="ECO:0000259" key="11">
    <source>
        <dbReference type="Pfam" id="PF03129"/>
    </source>
</evidence>
<gene>
    <name evidence="12" type="ORF">T459_32570</name>
</gene>
<dbReference type="FunFam" id="3.40.50.800:FF:000017">
    <property type="entry name" value="Histidine--tRNA ligase chloroplastic/mitochondrial"/>
    <property type="match status" value="1"/>
</dbReference>
<dbReference type="GO" id="GO:0009507">
    <property type="term" value="C:chloroplast"/>
    <property type="evidence" value="ECO:0000318"/>
    <property type="project" value="GO_Central"/>
</dbReference>
<keyword evidence="7" id="KW-0030">Aminoacyl-tRNA synthetase</keyword>
<keyword evidence="4" id="KW-0547">Nucleotide-binding</keyword>
<dbReference type="Gene3D" id="3.40.50.800">
    <property type="entry name" value="Anticodon-binding domain"/>
    <property type="match status" value="1"/>
</dbReference>
<sequence length="321" mass="35453">MLKEKGFLSELNLQIENIVCSLDKEPQGAVSAVATILREKGQSVDLVLENKPLKVFKRAAHINARRLILVRKDKWQKGMVNGKTLSTGEQLEIKLDELKNIKVIQDAPPFVNPIDLLINEAFGGLRHEGVNTGPSQVAGEEETLHDLSDSNNKDYFELLKEGSKDLYEGSKAYEMHAEDDNKDGILRHPRDSEAYKNQICRYLHHKDTPHPSPIVCLESQPSLSVHLTSHPSPVGRDSSQPSRSVHSTSYLGLANQDSSQSSRSFHSTSHLDPTNEDSSQAAPTDQAAPKKILHPSDASSGPISPMDARRPRDDSDPNDGH</sequence>
<comment type="caution">
    <text evidence="12">The sequence shown here is derived from an EMBL/GenBank/DDBJ whole genome shotgun (WGS) entry which is preliminary data.</text>
</comment>
<dbReference type="Gramene" id="PHT63561">
    <property type="protein sequence ID" value="PHT63561"/>
    <property type="gene ID" value="T459_32570"/>
</dbReference>
<dbReference type="GO" id="GO:0006427">
    <property type="term" value="P:histidyl-tRNA aminoacylation"/>
    <property type="evidence" value="ECO:0000318"/>
    <property type="project" value="GO_Central"/>
</dbReference>
<feature type="compositionally biased region" description="Polar residues" evidence="10">
    <location>
        <begin position="270"/>
        <end position="283"/>
    </location>
</feature>
<feature type="compositionally biased region" description="Polar residues" evidence="10">
    <location>
        <begin position="225"/>
        <end position="250"/>
    </location>
</feature>
<dbReference type="InterPro" id="IPR004154">
    <property type="entry name" value="Anticodon-bd"/>
</dbReference>
<keyword evidence="3" id="KW-0436">Ligase</keyword>
<dbReference type="EMBL" id="AYRZ02000028">
    <property type="protein sequence ID" value="PHT63561.1"/>
    <property type="molecule type" value="Genomic_DNA"/>
</dbReference>
<evidence type="ECO:0000256" key="10">
    <source>
        <dbReference type="SAM" id="MobiDB-lite"/>
    </source>
</evidence>
<evidence type="ECO:0000256" key="9">
    <source>
        <dbReference type="ARBA" id="ARBA00047639"/>
    </source>
</evidence>
<dbReference type="Proteomes" id="UP000222542">
    <property type="component" value="Unassembled WGS sequence"/>
</dbReference>
<dbReference type="InterPro" id="IPR036621">
    <property type="entry name" value="Anticodon-bd_dom_sf"/>
</dbReference>
<dbReference type="PANTHER" id="PTHR43707">
    <property type="entry name" value="HISTIDYL-TRNA SYNTHETASE"/>
    <property type="match status" value="1"/>
</dbReference>
<evidence type="ECO:0000256" key="4">
    <source>
        <dbReference type="ARBA" id="ARBA00022741"/>
    </source>
</evidence>
<evidence type="ECO:0000256" key="8">
    <source>
        <dbReference type="ARBA" id="ARBA00030619"/>
    </source>
</evidence>
<dbReference type="InterPro" id="IPR004516">
    <property type="entry name" value="HisRS/HisZ"/>
</dbReference>
<proteinExistence type="inferred from homology"/>
<dbReference type="GO" id="GO:0005524">
    <property type="term" value="F:ATP binding"/>
    <property type="evidence" value="ECO:0007669"/>
    <property type="project" value="UniProtKB-KW"/>
</dbReference>
<feature type="compositionally biased region" description="Basic and acidic residues" evidence="10">
    <location>
        <begin position="307"/>
        <end position="321"/>
    </location>
</feature>
<reference evidence="12 13" key="1">
    <citation type="journal article" date="2014" name="Nat. Genet.">
        <title>Genome sequence of the hot pepper provides insights into the evolution of pungency in Capsicum species.</title>
        <authorList>
            <person name="Kim S."/>
            <person name="Park M."/>
            <person name="Yeom S.I."/>
            <person name="Kim Y.M."/>
            <person name="Lee J.M."/>
            <person name="Lee H.A."/>
            <person name="Seo E."/>
            <person name="Choi J."/>
            <person name="Cheong K."/>
            <person name="Kim K.T."/>
            <person name="Jung K."/>
            <person name="Lee G.W."/>
            <person name="Oh S.K."/>
            <person name="Bae C."/>
            <person name="Kim S.B."/>
            <person name="Lee H.Y."/>
            <person name="Kim S.Y."/>
            <person name="Kim M.S."/>
            <person name="Kang B.C."/>
            <person name="Jo Y.D."/>
            <person name="Yang H.B."/>
            <person name="Jeong H.J."/>
            <person name="Kang W.H."/>
            <person name="Kwon J.K."/>
            <person name="Shin C."/>
            <person name="Lim J.Y."/>
            <person name="Park J.H."/>
            <person name="Huh J.H."/>
            <person name="Kim J.S."/>
            <person name="Kim B.D."/>
            <person name="Cohen O."/>
            <person name="Paran I."/>
            <person name="Suh M.C."/>
            <person name="Lee S.B."/>
            <person name="Kim Y.K."/>
            <person name="Shin Y."/>
            <person name="Noh S.J."/>
            <person name="Park J."/>
            <person name="Seo Y.S."/>
            <person name="Kwon S.Y."/>
            <person name="Kim H.A."/>
            <person name="Park J.M."/>
            <person name="Kim H.J."/>
            <person name="Choi S.B."/>
            <person name="Bosland P.W."/>
            <person name="Reeves G."/>
            <person name="Jo S.H."/>
            <person name="Lee B.W."/>
            <person name="Cho H.T."/>
            <person name="Choi H.S."/>
            <person name="Lee M.S."/>
            <person name="Yu Y."/>
            <person name="Do Choi Y."/>
            <person name="Park B.S."/>
            <person name="van Deynze A."/>
            <person name="Ashrafi H."/>
            <person name="Hill T."/>
            <person name="Kim W.T."/>
            <person name="Pai H.S."/>
            <person name="Ahn H.K."/>
            <person name="Yeam I."/>
            <person name="Giovannoni J.J."/>
            <person name="Rose J.K."/>
            <person name="Sorensen I."/>
            <person name="Lee S.J."/>
            <person name="Kim R.W."/>
            <person name="Choi I.Y."/>
            <person name="Choi B.S."/>
            <person name="Lim J.S."/>
            <person name="Lee Y.H."/>
            <person name="Choi D."/>
        </authorList>
    </citation>
    <scope>NUCLEOTIDE SEQUENCE [LARGE SCALE GENOMIC DNA]</scope>
    <source>
        <strain evidence="13">cv. CM334</strain>
    </source>
</reference>
<comment type="similarity">
    <text evidence="1">Belongs to the class-II aminoacyl-tRNA synthetase family.</text>
</comment>
<evidence type="ECO:0000256" key="1">
    <source>
        <dbReference type="ARBA" id="ARBA00008226"/>
    </source>
</evidence>
<feature type="domain" description="Anticodon-binding" evidence="11">
    <location>
        <begin position="22"/>
        <end position="100"/>
    </location>
</feature>
<dbReference type="GO" id="GO:0004821">
    <property type="term" value="F:histidine-tRNA ligase activity"/>
    <property type="evidence" value="ECO:0000318"/>
    <property type="project" value="GO_Central"/>
</dbReference>
<evidence type="ECO:0000256" key="3">
    <source>
        <dbReference type="ARBA" id="ARBA00022598"/>
    </source>
</evidence>
<dbReference type="EC" id="6.1.1.21" evidence="2"/>
<organism evidence="12 13">
    <name type="scientific">Capsicum annuum</name>
    <name type="common">Capsicum pepper</name>
    <dbReference type="NCBI Taxonomy" id="4072"/>
    <lineage>
        <taxon>Eukaryota</taxon>
        <taxon>Viridiplantae</taxon>
        <taxon>Streptophyta</taxon>
        <taxon>Embryophyta</taxon>
        <taxon>Tracheophyta</taxon>
        <taxon>Spermatophyta</taxon>
        <taxon>Magnoliopsida</taxon>
        <taxon>eudicotyledons</taxon>
        <taxon>Gunneridae</taxon>
        <taxon>Pentapetalae</taxon>
        <taxon>asterids</taxon>
        <taxon>lamiids</taxon>
        <taxon>Solanales</taxon>
        <taxon>Solanaceae</taxon>
        <taxon>Solanoideae</taxon>
        <taxon>Capsiceae</taxon>
        <taxon>Capsicum</taxon>
    </lineage>
</organism>
<evidence type="ECO:0000256" key="2">
    <source>
        <dbReference type="ARBA" id="ARBA00012815"/>
    </source>
</evidence>
<dbReference type="AlphaFoldDB" id="A0A2G2Y1X2"/>
<keyword evidence="6" id="KW-0648">Protein biosynthesis</keyword>
<keyword evidence="5" id="KW-0067">ATP-binding</keyword>
<evidence type="ECO:0000313" key="12">
    <source>
        <dbReference type="EMBL" id="PHT63561.1"/>
    </source>
</evidence>
<evidence type="ECO:0000256" key="7">
    <source>
        <dbReference type="ARBA" id="ARBA00023146"/>
    </source>
</evidence>
<dbReference type="SUPFAM" id="SSF52954">
    <property type="entry name" value="Class II aaRS ABD-related"/>
    <property type="match status" value="1"/>
</dbReference>
<evidence type="ECO:0000313" key="13">
    <source>
        <dbReference type="Proteomes" id="UP000222542"/>
    </source>
</evidence>
<evidence type="ECO:0000256" key="5">
    <source>
        <dbReference type="ARBA" id="ARBA00022840"/>
    </source>
</evidence>
<feature type="compositionally biased region" description="Low complexity" evidence="10">
    <location>
        <begin position="258"/>
        <end position="268"/>
    </location>
</feature>
<protein>
    <recommendedName>
        <fullName evidence="2">histidine--tRNA ligase</fullName>
        <ecNumber evidence="2">6.1.1.21</ecNumber>
    </recommendedName>
    <alternativeName>
        <fullName evidence="8">Histidyl-tRNA synthetase</fullName>
    </alternativeName>
</protein>
<name>A0A2G2Y1X2_CAPAN</name>
<feature type="region of interest" description="Disordered" evidence="10">
    <location>
        <begin position="225"/>
        <end position="321"/>
    </location>
</feature>
<comment type="catalytic activity">
    <reaction evidence="9">
        <text>tRNA(His) + L-histidine + ATP = L-histidyl-tRNA(His) + AMP + diphosphate + H(+)</text>
        <dbReference type="Rhea" id="RHEA:17313"/>
        <dbReference type="Rhea" id="RHEA-COMP:9665"/>
        <dbReference type="Rhea" id="RHEA-COMP:9689"/>
        <dbReference type="ChEBI" id="CHEBI:15378"/>
        <dbReference type="ChEBI" id="CHEBI:30616"/>
        <dbReference type="ChEBI" id="CHEBI:33019"/>
        <dbReference type="ChEBI" id="CHEBI:57595"/>
        <dbReference type="ChEBI" id="CHEBI:78442"/>
        <dbReference type="ChEBI" id="CHEBI:78527"/>
        <dbReference type="ChEBI" id="CHEBI:456215"/>
        <dbReference type="EC" id="6.1.1.21"/>
    </reaction>
</comment>
<reference evidence="12 13" key="2">
    <citation type="journal article" date="2017" name="Genome Biol.">
        <title>New reference genome sequences of hot pepper reveal the massive evolution of plant disease-resistance genes by retroduplication.</title>
        <authorList>
            <person name="Kim S."/>
            <person name="Park J."/>
            <person name="Yeom S.I."/>
            <person name="Kim Y.M."/>
            <person name="Seo E."/>
            <person name="Kim K.T."/>
            <person name="Kim M.S."/>
            <person name="Lee J.M."/>
            <person name="Cheong K."/>
            <person name="Shin H.S."/>
            <person name="Kim S.B."/>
            <person name="Han K."/>
            <person name="Lee J."/>
            <person name="Park M."/>
            <person name="Lee H.A."/>
            <person name="Lee H.Y."/>
            <person name="Lee Y."/>
            <person name="Oh S."/>
            <person name="Lee J.H."/>
            <person name="Choi E."/>
            <person name="Choi E."/>
            <person name="Lee S.E."/>
            <person name="Jeon J."/>
            <person name="Kim H."/>
            <person name="Choi G."/>
            <person name="Song H."/>
            <person name="Lee J."/>
            <person name="Lee S.C."/>
            <person name="Kwon J.K."/>
            <person name="Lee H.Y."/>
            <person name="Koo N."/>
            <person name="Hong Y."/>
            <person name="Kim R.W."/>
            <person name="Kang W.H."/>
            <person name="Huh J.H."/>
            <person name="Kang B.C."/>
            <person name="Yang T.J."/>
            <person name="Lee Y.H."/>
            <person name="Bennetzen J.L."/>
            <person name="Choi D."/>
        </authorList>
    </citation>
    <scope>NUCLEOTIDE SEQUENCE [LARGE SCALE GENOMIC DNA]</scope>
    <source>
        <strain evidence="13">cv. CM334</strain>
    </source>
</reference>